<protein>
    <submittedName>
        <fullName evidence="2">Polysaccharide pyruvyl transferase WcaK-like protein</fullName>
    </submittedName>
</protein>
<reference evidence="2 3" key="1">
    <citation type="submission" date="2018-09" db="EMBL/GenBank/DDBJ databases">
        <title>Genomic Encyclopedia of Archaeal and Bacterial Type Strains, Phase II (KMG-II): from individual species to whole genera.</title>
        <authorList>
            <person name="Goeker M."/>
        </authorList>
    </citation>
    <scope>NUCLEOTIDE SEQUENCE [LARGE SCALE GENOMIC DNA]</scope>
    <source>
        <strain evidence="2 3">DSM 27148</strain>
    </source>
</reference>
<dbReference type="EMBL" id="RAPN01000001">
    <property type="protein sequence ID" value="RKD90769.1"/>
    <property type="molecule type" value="Genomic_DNA"/>
</dbReference>
<dbReference type="RefSeq" id="WP_120272143.1">
    <property type="nucleotide sequence ID" value="NZ_RAPN01000001.1"/>
</dbReference>
<gene>
    <name evidence="2" type="ORF">BC643_1112</name>
</gene>
<accession>A0A419W5M8</accession>
<dbReference type="AlphaFoldDB" id="A0A419W5M8"/>
<sequence>MKKTKVKIGITWADPYNRNLGVAALSYSTTAIIVDILSEMELQYELVFVGSSKSIEDKILINDSQINITNSFRINFLDWKAPIKFLLYPSKFKLRKLVGLDFIIDIGEGDSFSDIYGNERFNRILNSKSFFTLLGKKQLLLPQTIGPFNDSGHEKKAFKVMKKLDYIFCRDKTSFDYTFAHLPQQNIFEMVDVAFFLPYTKKKLSHEKINVGINISGLLWNGGYTQSNQFNLKVDYQQLIKAVLSYFESIENVQIHLIPHVVPDDFPLEDDHKVAMEIKNTISPNAIVAPRFATPIEAKSYISGLDFFTGARMHACIAAFSATVPVFPMAYSRKFNGLFSETLDYSTGGDMLNQTDAIILADLKSAFENRNQLVDIITKRMNTIVKERGQLLRQKLSDFFLPNK</sequence>
<dbReference type="GO" id="GO:0016740">
    <property type="term" value="F:transferase activity"/>
    <property type="evidence" value="ECO:0007669"/>
    <property type="project" value="UniProtKB-KW"/>
</dbReference>
<evidence type="ECO:0000313" key="2">
    <source>
        <dbReference type="EMBL" id="RKD90769.1"/>
    </source>
</evidence>
<evidence type="ECO:0000313" key="3">
    <source>
        <dbReference type="Proteomes" id="UP000283387"/>
    </source>
</evidence>
<dbReference type="PANTHER" id="PTHR36836">
    <property type="entry name" value="COLANIC ACID BIOSYNTHESIS PROTEIN WCAK"/>
    <property type="match status" value="1"/>
</dbReference>
<feature type="domain" description="Polysaccharide pyruvyl transferase" evidence="1">
    <location>
        <begin position="69"/>
        <end position="332"/>
    </location>
</feature>
<dbReference type="PANTHER" id="PTHR36836:SF1">
    <property type="entry name" value="COLANIC ACID BIOSYNTHESIS PROTEIN WCAK"/>
    <property type="match status" value="1"/>
</dbReference>
<proteinExistence type="predicted"/>
<keyword evidence="3" id="KW-1185">Reference proteome</keyword>
<organism evidence="2 3">
    <name type="scientific">Mangrovibacterium diazotrophicum</name>
    <dbReference type="NCBI Taxonomy" id="1261403"/>
    <lineage>
        <taxon>Bacteria</taxon>
        <taxon>Pseudomonadati</taxon>
        <taxon>Bacteroidota</taxon>
        <taxon>Bacteroidia</taxon>
        <taxon>Marinilabiliales</taxon>
        <taxon>Prolixibacteraceae</taxon>
        <taxon>Mangrovibacterium</taxon>
    </lineage>
</organism>
<keyword evidence="2" id="KW-0808">Transferase</keyword>
<comment type="caution">
    <text evidence="2">The sequence shown here is derived from an EMBL/GenBank/DDBJ whole genome shotgun (WGS) entry which is preliminary data.</text>
</comment>
<dbReference type="Pfam" id="PF04230">
    <property type="entry name" value="PS_pyruv_trans"/>
    <property type="match status" value="1"/>
</dbReference>
<dbReference type="OrthoDB" id="6058856at2"/>
<dbReference type="Proteomes" id="UP000283387">
    <property type="component" value="Unassembled WGS sequence"/>
</dbReference>
<dbReference type="InterPro" id="IPR007345">
    <property type="entry name" value="Polysacch_pyruvyl_Trfase"/>
</dbReference>
<name>A0A419W5M8_9BACT</name>
<evidence type="ECO:0000259" key="1">
    <source>
        <dbReference type="Pfam" id="PF04230"/>
    </source>
</evidence>